<dbReference type="InterPro" id="IPR029071">
    <property type="entry name" value="Ubiquitin-like_domsf"/>
</dbReference>
<evidence type="ECO:0000313" key="4">
    <source>
        <dbReference type="Proteomes" id="UP000186817"/>
    </source>
</evidence>
<comment type="caution">
    <text evidence="3">The sequence shown here is derived from an EMBL/GenBank/DDBJ whole genome shotgun (WGS) entry which is preliminary data.</text>
</comment>
<evidence type="ECO:0000259" key="2">
    <source>
        <dbReference type="PROSITE" id="PS50053"/>
    </source>
</evidence>
<gene>
    <name evidence="3" type="ORF">AK812_SmicGene31771</name>
</gene>
<keyword evidence="4" id="KW-1185">Reference proteome</keyword>
<accession>A0A1Q9CVW9</accession>
<organism evidence="3 4">
    <name type="scientific">Symbiodinium microadriaticum</name>
    <name type="common">Dinoflagellate</name>
    <name type="synonym">Zooxanthella microadriatica</name>
    <dbReference type="NCBI Taxonomy" id="2951"/>
    <lineage>
        <taxon>Eukaryota</taxon>
        <taxon>Sar</taxon>
        <taxon>Alveolata</taxon>
        <taxon>Dinophyceae</taxon>
        <taxon>Suessiales</taxon>
        <taxon>Symbiodiniaceae</taxon>
        <taxon>Symbiodinium</taxon>
    </lineage>
</organism>
<evidence type="ECO:0000313" key="3">
    <source>
        <dbReference type="EMBL" id="OLP87058.1"/>
    </source>
</evidence>
<dbReference type="CDD" id="cd17039">
    <property type="entry name" value="Ubl_ubiquitin_like"/>
    <property type="match status" value="1"/>
</dbReference>
<dbReference type="PROSITE" id="PS50053">
    <property type="entry name" value="UBIQUITIN_2"/>
    <property type="match status" value="1"/>
</dbReference>
<dbReference type="SUPFAM" id="SSF54236">
    <property type="entry name" value="Ubiquitin-like"/>
    <property type="match status" value="1"/>
</dbReference>
<evidence type="ECO:0000256" key="1">
    <source>
        <dbReference type="SAM" id="Coils"/>
    </source>
</evidence>
<name>A0A1Q9CVW9_SYMMI</name>
<dbReference type="Proteomes" id="UP000186817">
    <property type="component" value="Unassembled WGS sequence"/>
</dbReference>
<dbReference type="InterPro" id="IPR000626">
    <property type="entry name" value="Ubiquitin-like_dom"/>
</dbReference>
<keyword evidence="1" id="KW-0175">Coiled coil</keyword>
<dbReference type="AlphaFoldDB" id="A0A1Q9CVW9"/>
<dbReference type="OrthoDB" id="10417105at2759"/>
<dbReference type="EMBL" id="LSRX01000884">
    <property type="protein sequence ID" value="OLP87058.1"/>
    <property type="molecule type" value="Genomic_DNA"/>
</dbReference>
<protein>
    <recommendedName>
        <fullName evidence="2">Ubiquitin-like domain-containing protein</fullName>
    </recommendedName>
</protein>
<reference evidence="3 4" key="1">
    <citation type="submission" date="2016-02" db="EMBL/GenBank/DDBJ databases">
        <title>Genome analysis of coral dinoflagellate symbionts highlights evolutionary adaptations to a symbiotic lifestyle.</title>
        <authorList>
            <person name="Aranda M."/>
            <person name="Li Y."/>
            <person name="Liew Y.J."/>
            <person name="Baumgarten S."/>
            <person name="Simakov O."/>
            <person name="Wilson M."/>
            <person name="Piel J."/>
            <person name="Ashoor H."/>
            <person name="Bougouffa S."/>
            <person name="Bajic V.B."/>
            <person name="Ryu T."/>
            <person name="Ravasi T."/>
            <person name="Bayer T."/>
            <person name="Micklem G."/>
            <person name="Kim H."/>
            <person name="Bhak J."/>
            <person name="Lajeunesse T.C."/>
            <person name="Voolstra C.R."/>
        </authorList>
    </citation>
    <scope>NUCLEOTIDE SEQUENCE [LARGE SCALE GENOMIC DNA]</scope>
    <source>
        <strain evidence="3 4">CCMP2467</strain>
    </source>
</reference>
<sequence length="585" mass="65276">MKNVIYGARPAFFPSCQESFLNGNQLADEDLFLNFLGNPSVDSDEDNSYNIDIPRPEHCGHAVPQLQGQCTTVRDVKQMLQGRIQIISFEMALLFNGNHLRNEWELFDELEIPDPGTLHLAFLMFGSGKKIKKDDVVMKQGMISERKEAITKQCAELHVEKFADIPVKGRKRAASKEKKSDAQLMENLAGRQLRVKRSFVERLALLDEEMKNDEVKIERLVKDLLSLELQDGLLEAFLRGGSAANKPVINEFLDATLEFRDLVIARLPNYKYQAESSPASGKTISDVNLRHKVYLDPGWRMLLSQQCESSRLSSELPGGLFKVDFGLGKKQKTAKKKKIDRLDGLILIGRGLAKRLDLLREGGHFYTGAQCRGVLPCVKGMLMISKHLGDLDICVPERSAKMQVPMNTLKQVPKLGLDLCQRTDQTLHAPGPAMAAQLDAVLAGGRESTQASLNRALRAYQDPHPLGNIWKSRKMEVLNLMNTQTNSEKVLEKAMPSQLTNLRELNLVNCAFPAEQAVVTKFFSHLGASLEKVNIKGFGKTNEEKMAMFNALIPGMAKPSPALVYTLDLDNFETLSKVGALFLDI</sequence>
<feature type="domain" description="Ubiquitin-like" evidence="2">
    <location>
        <begin position="72"/>
        <end position="127"/>
    </location>
</feature>
<feature type="coiled-coil region" evidence="1">
    <location>
        <begin position="203"/>
        <end position="230"/>
    </location>
</feature>
<proteinExistence type="predicted"/>